<evidence type="ECO:0000256" key="1">
    <source>
        <dbReference type="SAM" id="MobiDB-lite"/>
    </source>
</evidence>
<dbReference type="AlphaFoldDB" id="A0A9D4Z2A7"/>
<dbReference type="Proteomes" id="UP000886520">
    <property type="component" value="Chromosome 25"/>
</dbReference>
<sequence>MTSCSGLPICLSGIQMYPQSQRPLSRRVRSHVQPRPRTSPACARVRDGESMGSDCEASTPSSNIVRDHGDAHEERNSELFPNSTATWPRLALAQQMADLDYRREAVRRRSLQNRSHLMDYRVSPQQNDMMVACLESQARSEEDSSCIPKSLCAKAA</sequence>
<reference evidence="2" key="1">
    <citation type="submission" date="2021-01" db="EMBL/GenBank/DDBJ databases">
        <title>Adiantum capillus-veneris genome.</title>
        <authorList>
            <person name="Fang Y."/>
            <person name="Liao Q."/>
        </authorList>
    </citation>
    <scope>NUCLEOTIDE SEQUENCE</scope>
    <source>
        <strain evidence="2">H3</strain>
        <tissue evidence="2">Leaf</tissue>
    </source>
</reference>
<feature type="compositionally biased region" description="Basic and acidic residues" evidence="1">
    <location>
        <begin position="65"/>
        <end position="77"/>
    </location>
</feature>
<accession>A0A9D4Z2A7</accession>
<feature type="region of interest" description="Disordered" evidence="1">
    <location>
        <begin position="21"/>
        <end position="82"/>
    </location>
</feature>
<organism evidence="2 3">
    <name type="scientific">Adiantum capillus-veneris</name>
    <name type="common">Maidenhair fern</name>
    <dbReference type="NCBI Taxonomy" id="13818"/>
    <lineage>
        <taxon>Eukaryota</taxon>
        <taxon>Viridiplantae</taxon>
        <taxon>Streptophyta</taxon>
        <taxon>Embryophyta</taxon>
        <taxon>Tracheophyta</taxon>
        <taxon>Polypodiopsida</taxon>
        <taxon>Polypodiidae</taxon>
        <taxon>Polypodiales</taxon>
        <taxon>Pteridineae</taxon>
        <taxon>Pteridaceae</taxon>
        <taxon>Vittarioideae</taxon>
        <taxon>Adiantum</taxon>
    </lineage>
</organism>
<gene>
    <name evidence="2" type="ORF">GOP47_0025472</name>
</gene>
<name>A0A9D4Z2A7_ADICA</name>
<keyword evidence="3" id="KW-1185">Reference proteome</keyword>
<evidence type="ECO:0000313" key="2">
    <source>
        <dbReference type="EMBL" id="KAI5059153.1"/>
    </source>
</evidence>
<protein>
    <submittedName>
        <fullName evidence="2">Uncharacterized protein</fullName>
    </submittedName>
</protein>
<dbReference type="OrthoDB" id="1896605at2759"/>
<evidence type="ECO:0000313" key="3">
    <source>
        <dbReference type="Proteomes" id="UP000886520"/>
    </source>
</evidence>
<proteinExistence type="predicted"/>
<comment type="caution">
    <text evidence="2">The sequence shown here is derived from an EMBL/GenBank/DDBJ whole genome shotgun (WGS) entry which is preliminary data.</text>
</comment>
<feature type="compositionally biased region" description="Basic residues" evidence="1">
    <location>
        <begin position="24"/>
        <end position="34"/>
    </location>
</feature>
<dbReference type="EMBL" id="JABFUD020000025">
    <property type="protein sequence ID" value="KAI5059153.1"/>
    <property type="molecule type" value="Genomic_DNA"/>
</dbReference>